<dbReference type="SMART" id="SM00854">
    <property type="entry name" value="PGA_cap"/>
    <property type="match status" value="1"/>
</dbReference>
<dbReference type="InterPro" id="IPR052169">
    <property type="entry name" value="CW_Biosynth-Accessory"/>
</dbReference>
<dbReference type="Pfam" id="PF09587">
    <property type="entry name" value="PGA_cap"/>
    <property type="match status" value="1"/>
</dbReference>
<comment type="similarity">
    <text evidence="1">Belongs to the CapA family.</text>
</comment>
<reference evidence="3 4" key="2">
    <citation type="journal article" date="2011" name="Stand. Genomic Sci.">
        <title>Complete genome sequence of Paludibacter propionicigenes type strain (WB4).</title>
        <authorList>
            <person name="Gronow S."/>
            <person name="Munk C."/>
            <person name="Lapidus A."/>
            <person name="Nolan M."/>
            <person name="Lucas S."/>
            <person name="Hammon N."/>
            <person name="Deshpande S."/>
            <person name="Cheng J.F."/>
            <person name="Tapia R."/>
            <person name="Han C."/>
            <person name="Goodwin L."/>
            <person name="Pitluck S."/>
            <person name="Liolios K."/>
            <person name="Ivanova N."/>
            <person name="Mavromatis K."/>
            <person name="Mikhailova N."/>
            <person name="Pati A."/>
            <person name="Chen A."/>
            <person name="Palaniappan K."/>
            <person name="Land M."/>
            <person name="Hauser L."/>
            <person name="Chang Y.J."/>
            <person name="Jeffries C.D."/>
            <person name="Brambilla E."/>
            <person name="Rohde M."/>
            <person name="Goker M."/>
            <person name="Detter J.C."/>
            <person name="Woyke T."/>
            <person name="Bristow J."/>
            <person name="Eisen J.A."/>
            <person name="Markowitz V."/>
            <person name="Hugenholtz P."/>
            <person name="Kyrpides N.C."/>
            <person name="Klenk H.P."/>
        </authorList>
    </citation>
    <scope>NUCLEOTIDE SEQUENCE [LARGE SCALE GENOMIC DNA]</scope>
    <source>
        <strain evidence="4">DSM 17365 / JCM 13257 / WB4</strain>
    </source>
</reference>
<gene>
    <name evidence="3" type="ordered locus">Palpr_2690</name>
</gene>
<dbReference type="InterPro" id="IPR029052">
    <property type="entry name" value="Metallo-depent_PP-like"/>
</dbReference>
<dbReference type="eggNOG" id="COG2843">
    <property type="taxonomic scope" value="Bacteria"/>
</dbReference>
<dbReference type="PANTHER" id="PTHR33393">
    <property type="entry name" value="POLYGLUTAMINE SYNTHESIS ACCESSORY PROTEIN RV0574C-RELATED"/>
    <property type="match status" value="1"/>
</dbReference>
<accession>E4T7X6</accession>
<dbReference type="Gene3D" id="3.60.21.10">
    <property type="match status" value="1"/>
</dbReference>
<proteinExistence type="inferred from homology"/>
<keyword evidence="4" id="KW-1185">Reference proteome</keyword>
<dbReference type="Proteomes" id="UP000008718">
    <property type="component" value="Chromosome"/>
</dbReference>
<dbReference type="RefSeq" id="WP_013446189.1">
    <property type="nucleotide sequence ID" value="NC_014734.1"/>
</dbReference>
<dbReference type="OrthoDB" id="9810906at2"/>
<name>E4T7X6_PALPW</name>
<dbReference type="AlphaFoldDB" id="E4T7X6"/>
<feature type="domain" description="Capsule synthesis protein CapA" evidence="2">
    <location>
        <begin position="26"/>
        <end position="269"/>
    </location>
</feature>
<dbReference type="CDD" id="cd07381">
    <property type="entry name" value="MPP_CapA"/>
    <property type="match status" value="1"/>
</dbReference>
<dbReference type="STRING" id="694427.Palpr_2690"/>
<dbReference type="EMBL" id="CP002345">
    <property type="protein sequence ID" value="ADQ80820.1"/>
    <property type="molecule type" value="Genomic_DNA"/>
</dbReference>
<dbReference type="HOGENOM" id="CLU_038823_1_1_10"/>
<evidence type="ECO:0000256" key="1">
    <source>
        <dbReference type="ARBA" id="ARBA00005662"/>
    </source>
</evidence>
<sequence length="377" mass="42789">MRERLIIAYSFFVWMNVTAQMKDTVKIVAVGDIMMGTSYPDSTFLPKFNSQYLFKPLSQFLKSGDVVFGNLEGTLTDDLSQVKECNTEGRCYFFAMPTSYSKSLKNAGFNVMSLANNHLNDFGYIGRRSTRRSLRSQGIRFAGLLECPVDTFTRGGVRYGFCAFAPNAGTVNIKDMKRAVKLVHYLDSISDVVIVSFHAGVEGVEGQNVTRKREFYIGEDRGNVYEFAHKMIDAGADVLLGHGPHVTRSVELYKRRFITYSMGNFCTYSRVSVAGQCGIAPLFHIYTNRKGEFLKAQIIPTHQKKYQPPRYDEKKRAISIIQNLTRVDFPEMVNVMRIGDDGWIQPLNQGRKILMDKNPELSAKNQYKLTTKKQNTI</sequence>
<dbReference type="SUPFAM" id="SSF56300">
    <property type="entry name" value="Metallo-dependent phosphatases"/>
    <property type="match status" value="1"/>
</dbReference>
<organism evidence="3 4">
    <name type="scientific">Paludibacter propionicigenes (strain DSM 17365 / JCM 13257 / WB4)</name>
    <dbReference type="NCBI Taxonomy" id="694427"/>
    <lineage>
        <taxon>Bacteria</taxon>
        <taxon>Pseudomonadati</taxon>
        <taxon>Bacteroidota</taxon>
        <taxon>Bacteroidia</taxon>
        <taxon>Bacteroidales</taxon>
        <taxon>Paludibacteraceae</taxon>
        <taxon>Paludibacter</taxon>
    </lineage>
</organism>
<protein>
    <submittedName>
        <fullName evidence="3">Capsule synthesis protein, CapA</fullName>
    </submittedName>
</protein>
<evidence type="ECO:0000313" key="4">
    <source>
        <dbReference type="Proteomes" id="UP000008718"/>
    </source>
</evidence>
<evidence type="ECO:0000313" key="3">
    <source>
        <dbReference type="EMBL" id="ADQ80820.1"/>
    </source>
</evidence>
<evidence type="ECO:0000259" key="2">
    <source>
        <dbReference type="SMART" id="SM00854"/>
    </source>
</evidence>
<dbReference type="PANTHER" id="PTHR33393:SF11">
    <property type="entry name" value="POLYGLUTAMINE SYNTHESIS ACCESSORY PROTEIN RV0574C-RELATED"/>
    <property type="match status" value="1"/>
</dbReference>
<dbReference type="InterPro" id="IPR019079">
    <property type="entry name" value="Capsule_synth_CapA"/>
</dbReference>
<dbReference type="KEGG" id="ppn:Palpr_2690"/>
<reference key="1">
    <citation type="submission" date="2010-11" db="EMBL/GenBank/DDBJ databases">
        <title>The complete genome of Paludibacter propionicigenes DSM 17365.</title>
        <authorList>
            <consortium name="US DOE Joint Genome Institute (JGI-PGF)"/>
            <person name="Lucas S."/>
            <person name="Copeland A."/>
            <person name="Lapidus A."/>
            <person name="Bruce D."/>
            <person name="Goodwin L."/>
            <person name="Pitluck S."/>
            <person name="Kyrpides N."/>
            <person name="Mavromatis K."/>
            <person name="Ivanova N."/>
            <person name="Munk A.C."/>
            <person name="Brettin T."/>
            <person name="Detter J.C."/>
            <person name="Han C."/>
            <person name="Tapia R."/>
            <person name="Land M."/>
            <person name="Hauser L."/>
            <person name="Markowitz V."/>
            <person name="Cheng J.-F."/>
            <person name="Hugenholtz P."/>
            <person name="Woyke T."/>
            <person name="Wu D."/>
            <person name="Gronow S."/>
            <person name="Wellnitz S."/>
            <person name="Brambilla E."/>
            <person name="Klenk H.-P."/>
            <person name="Eisen J.A."/>
        </authorList>
    </citation>
    <scope>NUCLEOTIDE SEQUENCE</scope>
    <source>
        <strain>WB4</strain>
    </source>
</reference>